<feature type="transmembrane region" description="Helical" evidence="6">
    <location>
        <begin position="112"/>
        <end position="133"/>
    </location>
</feature>
<dbReference type="PANTHER" id="PTHR34820">
    <property type="entry name" value="INNER MEMBRANE PROTEIN YEBZ"/>
    <property type="match status" value="1"/>
</dbReference>
<dbReference type="GO" id="GO:0006825">
    <property type="term" value="P:copper ion transport"/>
    <property type="evidence" value="ECO:0007669"/>
    <property type="project" value="InterPro"/>
</dbReference>
<feature type="transmembrane region" description="Helical" evidence="6">
    <location>
        <begin position="246"/>
        <end position="264"/>
    </location>
</feature>
<gene>
    <name evidence="8" type="ORF">JCM9152_2325</name>
</gene>
<evidence type="ECO:0000256" key="5">
    <source>
        <dbReference type="ARBA" id="ARBA00023136"/>
    </source>
</evidence>
<feature type="transmembrane region" description="Helical" evidence="6">
    <location>
        <begin position="215"/>
        <end position="234"/>
    </location>
</feature>
<evidence type="ECO:0000256" key="2">
    <source>
        <dbReference type="ARBA" id="ARBA00022475"/>
    </source>
</evidence>
<keyword evidence="4 6" id="KW-1133">Transmembrane helix</keyword>
<feature type="transmembrane region" description="Helical" evidence="6">
    <location>
        <begin position="6"/>
        <end position="27"/>
    </location>
</feature>
<keyword evidence="9" id="KW-1185">Reference proteome</keyword>
<keyword evidence="3 6" id="KW-0812">Transmembrane</keyword>
<evidence type="ECO:0000313" key="8">
    <source>
        <dbReference type="EMBL" id="GAE30895.1"/>
    </source>
</evidence>
<feature type="transmembrane region" description="Helical" evidence="6">
    <location>
        <begin position="39"/>
        <end position="62"/>
    </location>
</feature>
<evidence type="ECO:0000256" key="6">
    <source>
        <dbReference type="SAM" id="Phobius"/>
    </source>
</evidence>
<name>W4QFL3_9BACI</name>
<feature type="transmembrane region" description="Helical" evidence="6">
    <location>
        <begin position="82"/>
        <end position="100"/>
    </location>
</feature>
<dbReference type="AlphaFoldDB" id="W4QFL3"/>
<protein>
    <recommendedName>
        <fullName evidence="7">Copper resistance protein D domain-containing protein</fullName>
    </recommendedName>
</protein>
<organism evidence="8 9">
    <name type="scientific">Halalkalibacter hemicellulosilyticusJCM 9152</name>
    <dbReference type="NCBI Taxonomy" id="1236971"/>
    <lineage>
        <taxon>Bacteria</taxon>
        <taxon>Bacillati</taxon>
        <taxon>Bacillota</taxon>
        <taxon>Bacilli</taxon>
        <taxon>Bacillales</taxon>
        <taxon>Bacillaceae</taxon>
        <taxon>Halalkalibacter</taxon>
    </lineage>
</organism>
<dbReference type="GO" id="GO:0005886">
    <property type="term" value="C:plasma membrane"/>
    <property type="evidence" value="ECO:0007669"/>
    <property type="project" value="UniProtKB-SubCell"/>
</dbReference>
<evidence type="ECO:0000313" key="9">
    <source>
        <dbReference type="Proteomes" id="UP000018895"/>
    </source>
</evidence>
<proteinExistence type="predicted"/>
<keyword evidence="5 6" id="KW-0472">Membrane</keyword>
<dbReference type="RefSeq" id="WP_035343963.1">
    <property type="nucleotide sequence ID" value="NZ_BAUU01000014.1"/>
</dbReference>
<reference evidence="8" key="1">
    <citation type="journal article" date="2014" name="Genome Announc.">
        <title>Draft Genome Sequences of Three Alkaliphilic Bacillus Strains, Bacillus wakoensis JCM 9140T, Bacillus akibai JCM 9157T, and Bacillus hemicellulosilyticus JCM 9152T.</title>
        <authorList>
            <person name="Yuki M."/>
            <person name="Oshima K."/>
            <person name="Suda W."/>
            <person name="Oshida Y."/>
            <person name="Kitamura K."/>
            <person name="Iida T."/>
            <person name="Hattori M."/>
            <person name="Ohkuma M."/>
        </authorList>
    </citation>
    <scope>NUCLEOTIDE SEQUENCE [LARGE SCALE GENOMIC DNA]</scope>
    <source>
        <strain evidence="8">JCM 9152</strain>
    </source>
</reference>
<dbReference type="InterPro" id="IPR032694">
    <property type="entry name" value="CopC/D"/>
</dbReference>
<feature type="transmembrane region" description="Helical" evidence="6">
    <location>
        <begin position="172"/>
        <end position="195"/>
    </location>
</feature>
<dbReference type="EMBL" id="BAUU01000014">
    <property type="protein sequence ID" value="GAE30895.1"/>
    <property type="molecule type" value="Genomic_DNA"/>
</dbReference>
<dbReference type="Proteomes" id="UP000018895">
    <property type="component" value="Unassembled WGS sequence"/>
</dbReference>
<evidence type="ECO:0000256" key="4">
    <source>
        <dbReference type="ARBA" id="ARBA00022989"/>
    </source>
</evidence>
<comment type="subcellular location">
    <subcellularLocation>
        <location evidence="1">Cell membrane</location>
        <topology evidence="1">Multi-pass membrane protein</topology>
    </subcellularLocation>
</comment>
<dbReference type="STRING" id="1236971.JCM9152_2325"/>
<dbReference type="Pfam" id="PF05425">
    <property type="entry name" value="CopD"/>
    <property type="match status" value="1"/>
</dbReference>
<feature type="transmembrane region" description="Helical" evidence="6">
    <location>
        <begin position="334"/>
        <end position="352"/>
    </location>
</feature>
<sequence length="531" mass="60151">MIESIANWLLYVCLSFVIGYTILQAISQKRRPEIMGDKIYLISIFITPLLLAVPVGRVVWVLSNQFGLSWIESIQTVLFEYSVGQAWFLSIMIVFVLITWKNKKNGWQQVILAALLVGLASWSSHAASIAGWGGFVGNYIHYLAVTVWIGILAVVSWFSVDDKIPSPFFKWYSLTAAFSVSAIILSGFLLMGAIVPEYVQSWLLTYGQLLLIKHLLFLPLLAFGFHHLVLGMKAEITKTGLTKQSFKIESVLAFVILLISGMMTEQTPPHEVVRTLQTESITPMMQLFIGDAVQIGVIHLTVSSIALITLLLSCLLFLYGLYQLLKKQTNYRSVISFVIAIIGIYFSFMMFVEVGDNQVDETVYQTLEQALMQNYEESTELVVLKEMEVENERYVVYTVNGDDLVAERLIKVEDGYQRLPVAMLTIGGTSVREEEQKIRTFRVQSGNWHDDDFVYTYVTFGMIQEPEDVVRVQVHYEGGSYIAQLENEVFLNVTSTNDAWDDQHPIDFLAEDGTVIETYARNVMEEGVYCH</sequence>
<keyword evidence="2" id="KW-1003">Cell membrane</keyword>
<comment type="caution">
    <text evidence="8">The sequence shown here is derived from an EMBL/GenBank/DDBJ whole genome shotgun (WGS) entry which is preliminary data.</text>
</comment>
<dbReference type="PANTHER" id="PTHR34820:SF4">
    <property type="entry name" value="INNER MEMBRANE PROTEIN YEBZ"/>
    <property type="match status" value="1"/>
</dbReference>
<dbReference type="InterPro" id="IPR008457">
    <property type="entry name" value="Cu-R_CopD_dom"/>
</dbReference>
<evidence type="ECO:0000259" key="7">
    <source>
        <dbReference type="Pfam" id="PF05425"/>
    </source>
</evidence>
<feature type="domain" description="Copper resistance protein D" evidence="7">
    <location>
        <begin position="168"/>
        <end position="262"/>
    </location>
</feature>
<feature type="transmembrane region" description="Helical" evidence="6">
    <location>
        <begin position="139"/>
        <end position="160"/>
    </location>
</feature>
<evidence type="ECO:0000256" key="3">
    <source>
        <dbReference type="ARBA" id="ARBA00022692"/>
    </source>
</evidence>
<feature type="transmembrane region" description="Helical" evidence="6">
    <location>
        <begin position="297"/>
        <end position="322"/>
    </location>
</feature>
<dbReference type="OrthoDB" id="2387346at2"/>
<evidence type="ECO:0000256" key="1">
    <source>
        <dbReference type="ARBA" id="ARBA00004651"/>
    </source>
</evidence>
<accession>W4QFL3</accession>